<protein>
    <submittedName>
        <fullName evidence="1">Uncharacterized protein</fullName>
    </submittedName>
</protein>
<comment type="caution">
    <text evidence="1">The sequence shown here is derived from an EMBL/GenBank/DDBJ whole genome shotgun (WGS) entry which is preliminary data.</text>
</comment>
<sequence>MLGLLFFHDMIKPCLILTSRTDRLIFLIDEECSYADEYYLCFIVWNWEHRELAHCMKRDRVISLYLLLFLFNSYKQLIEYFSINSSLLAATRRSASSLSLMMMSFTLPYYFQ</sequence>
<reference evidence="1 2" key="1">
    <citation type="journal article" date="2006" name="Science">
        <title>The genome of black cottonwood, Populus trichocarpa (Torr. &amp; Gray).</title>
        <authorList>
            <person name="Tuskan G.A."/>
            <person name="Difazio S."/>
            <person name="Jansson S."/>
            <person name="Bohlmann J."/>
            <person name="Grigoriev I."/>
            <person name="Hellsten U."/>
            <person name="Putnam N."/>
            <person name="Ralph S."/>
            <person name="Rombauts S."/>
            <person name="Salamov A."/>
            <person name="Schein J."/>
            <person name="Sterck L."/>
            <person name="Aerts A."/>
            <person name="Bhalerao R.R."/>
            <person name="Bhalerao R.P."/>
            <person name="Blaudez D."/>
            <person name="Boerjan W."/>
            <person name="Brun A."/>
            <person name="Brunner A."/>
            <person name="Busov V."/>
            <person name="Campbell M."/>
            <person name="Carlson J."/>
            <person name="Chalot M."/>
            <person name="Chapman J."/>
            <person name="Chen G.L."/>
            <person name="Cooper D."/>
            <person name="Coutinho P.M."/>
            <person name="Couturier J."/>
            <person name="Covert S."/>
            <person name="Cronk Q."/>
            <person name="Cunningham R."/>
            <person name="Davis J."/>
            <person name="Degroeve S."/>
            <person name="Dejardin A."/>
            <person name="Depamphilis C."/>
            <person name="Detter J."/>
            <person name="Dirks B."/>
            <person name="Dubchak I."/>
            <person name="Duplessis S."/>
            <person name="Ehlting J."/>
            <person name="Ellis B."/>
            <person name="Gendler K."/>
            <person name="Goodstein D."/>
            <person name="Gribskov M."/>
            <person name="Grimwood J."/>
            <person name="Groover A."/>
            <person name="Gunter L."/>
            <person name="Hamberger B."/>
            <person name="Heinze B."/>
            <person name="Helariutta Y."/>
            <person name="Henrissat B."/>
            <person name="Holligan D."/>
            <person name="Holt R."/>
            <person name="Huang W."/>
            <person name="Islam-Faridi N."/>
            <person name="Jones S."/>
            <person name="Jones-Rhoades M."/>
            <person name="Jorgensen R."/>
            <person name="Joshi C."/>
            <person name="Kangasjarvi J."/>
            <person name="Karlsson J."/>
            <person name="Kelleher C."/>
            <person name="Kirkpatrick R."/>
            <person name="Kirst M."/>
            <person name="Kohler A."/>
            <person name="Kalluri U."/>
            <person name="Larimer F."/>
            <person name="Leebens-Mack J."/>
            <person name="Leple J.C."/>
            <person name="Locascio P."/>
            <person name="Lou Y."/>
            <person name="Lucas S."/>
            <person name="Martin F."/>
            <person name="Montanini B."/>
            <person name="Napoli C."/>
            <person name="Nelson D.R."/>
            <person name="Nelson C."/>
            <person name="Nieminen K."/>
            <person name="Nilsson O."/>
            <person name="Pereda V."/>
            <person name="Peter G."/>
            <person name="Philippe R."/>
            <person name="Pilate G."/>
            <person name="Poliakov A."/>
            <person name="Razumovskaya J."/>
            <person name="Richardson P."/>
            <person name="Rinaldi C."/>
            <person name="Ritland K."/>
            <person name="Rouze P."/>
            <person name="Ryaboy D."/>
            <person name="Schmutz J."/>
            <person name="Schrader J."/>
            <person name="Segerman B."/>
            <person name="Shin H."/>
            <person name="Siddiqui A."/>
            <person name="Sterky F."/>
            <person name="Terry A."/>
            <person name="Tsai C.J."/>
            <person name="Uberbacher E."/>
            <person name="Unneberg P."/>
            <person name="Vahala J."/>
            <person name="Wall K."/>
            <person name="Wessler S."/>
            <person name="Yang G."/>
            <person name="Yin T."/>
            <person name="Douglas C."/>
            <person name="Marra M."/>
            <person name="Sandberg G."/>
            <person name="Van de Peer Y."/>
            <person name="Rokhsar D."/>
        </authorList>
    </citation>
    <scope>NUCLEOTIDE SEQUENCE [LARGE SCALE GENOMIC DNA]</scope>
    <source>
        <strain evidence="2">cv. Nisqually</strain>
    </source>
</reference>
<keyword evidence="2" id="KW-1185">Reference proteome</keyword>
<organism evidence="1 2">
    <name type="scientific">Populus trichocarpa</name>
    <name type="common">Western balsam poplar</name>
    <name type="synonym">Populus balsamifera subsp. trichocarpa</name>
    <dbReference type="NCBI Taxonomy" id="3694"/>
    <lineage>
        <taxon>Eukaryota</taxon>
        <taxon>Viridiplantae</taxon>
        <taxon>Streptophyta</taxon>
        <taxon>Embryophyta</taxon>
        <taxon>Tracheophyta</taxon>
        <taxon>Spermatophyta</taxon>
        <taxon>Magnoliopsida</taxon>
        <taxon>eudicotyledons</taxon>
        <taxon>Gunneridae</taxon>
        <taxon>Pentapetalae</taxon>
        <taxon>rosids</taxon>
        <taxon>fabids</taxon>
        <taxon>Malpighiales</taxon>
        <taxon>Salicaceae</taxon>
        <taxon>Saliceae</taxon>
        <taxon>Populus</taxon>
    </lineage>
</organism>
<dbReference type="EMBL" id="CM009306">
    <property type="protein sequence ID" value="KAI9379206.1"/>
    <property type="molecule type" value="Genomic_DNA"/>
</dbReference>
<proteinExistence type="predicted"/>
<accession>A0ACC0RS16</accession>
<evidence type="ECO:0000313" key="2">
    <source>
        <dbReference type="Proteomes" id="UP000006729"/>
    </source>
</evidence>
<name>A0ACC0RS16_POPTR</name>
<dbReference type="Proteomes" id="UP000006729">
    <property type="component" value="Chromosome 17"/>
</dbReference>
<gene>
    <name evidence="1" type="ORF">POPTR_017G061950v4</name>
</gene>
<evidence type="ECO:0000313" key="1">
    <source>
        <dbReference type="EMBL" id="KAI9379206.1"/>
    </source>
</evidence>